<protein>
    <submittedName>
        <fullName evidence="1">Uncharacterized protein</fullName>
    </submittedName>
</protein>
<dbReference type="AlphaFoldDB" id="A0A9P6FII0"/>
<proteinExistence type="predicted"/>
<accession>A0A9P6FII0</accession>
<comment type="caution">
    <text evidence="1">The sequence shown here is derived from an EMBL/GenBank/DDBJ whole genome shotgun (WGS) entry which is preliminary data.</text>
</comment>
<evidence type="ECO:0000313" key="2">
    <source>
        <dbReference type="Proteomes" id="UP000723463"/>
    </source>
</evidence>
<keyword evidence="2" id="KW-1185">Reference proteome</keyword>
<organism evidence="1 2">
    <name type="scientific">Mortierella hygrophila</name>
    <dbReference type="NCBI Taxonomy" id="979708"/>
    <lineage>
        <taxon>Eukaryota</taxon>
        <taxon>Fungi</taxon>
        <taxon>Fungi incertae sedis</taxon>
        <taxon>Mucoromycota</taxon>
        <taxon>Mortierellomycotina</taxon>
        <taxon>Mortierellomycetes</taxon>
        <taxon>Mortierellales</taxon>
        <taxon>Mortierellaceae</taxon>
        <taxon>Mortierella</taxon>
    </lineage>
</organism>
<dbReference type="EMBL" id="JAAAXW010000005">
    <property type="protein sequence ID" value="KAF9551352.1"/>
    <property type="molecule type" value="Genomic_DNA"/>
</dbReference>
<evidence type="ECO:0000313" key="1">
    <source>
        <dbReference type="EMBL" id="KAF9551352.1"/>
    </source>
</evidence>
<reference evidence="1" key="1">
    <citation type="journal article" date="2020" name="Fungal Divers.">
        <title>Resolving the Mortierellaceae phylogeny through synthesis of multi-gene phylogenetics and phylogenomics.</title>
        <authorList>
            <person name="Vandepol N."/>
            <person name="Liber J."/>
            <person name="Desiro A."/>
            <person name="Na H."/>
            <person name="Kennedy M."/>
            <person name="Barry K."/>
            <person name="Grigoriev I.V."/>
            <person name="Miller A.N."/>
            <person name="O'Donnell K."/>
            <person name="Stajich J.E."/>
            <person name="Bonito G."/>
        </authorList>
    </citation>
    <scope>NUCLEOTIDE SEQUENCE</scope>
    <source>
        <strain evidence="1">NRRL 2591</strain>
    </source>
</reference>
<name>A0A9P6FII0_9FUNG</name>
<sequence>MSTSSPRHVDGRPAMHHFEHLAGAYPGVIVVDPSMMPPGYVLGQVAAPRPEEPEEPLYVNAKQVSLDWTL</sequence>
<dbReference type="Proteomes" id="UP000723463">
    <property type="component" value="Unassembled WGS sequence"/>
</dbReference>
<gene>
    <name evidence="1" type="ORF">EC957_009236</name>
</gene>